<accession>A0ABY1QFX5</accession>
<dbReference type="InterPro" id="IPR000843">
    <property type="entry name" value="HTH_LacI"/>
</dbReference>
<dbReference type="PROSITE" id="PS00356">
    <property type="entry name" value="HTH_LACI_1"/>
    <property type="match status" value="1"/>
</dbReference>
<protein>
    <submittedName>
        <fullName evidence="6">Transcriptional regulator, LacI family</fullName>
    </submittedName>
</protein>
<evidence type="ECO:0000313" key="6">
    <source>
        <dbReference type="EMBL" id="SMP66834.1"/>
    </source>
</evidence>
<dbReference type="Gene3D" id="1.10.260.40">
    <property type="entry name" value="lambda repressor-like DNA-binding domains"/>
    <property type="match status" value="1"/>
</dbReference>
<evidence type="ECO:0000256" key="3">
    <source>
        <dbReference type="ARBA" id="ARBA00023125"/>
    </source>
</evidence>
<dbReference type="InterPro" id="IPR010982">
    <property type="entry name" value="Lambda_DNA-bd_dom_sf"/>
</dbReference>
<dbReference type="CDD" id="cd01392">
    <property type="entry name" value="HTH_LacI"/>
    <property type="match status" value="1"/>
</dbReference>
<evidence type="ECO:0000256" key="2">
    <source>
        <dbReference type="ARBA" id="ARBA00023015"/>
    </source>
</evidence>
<dbReference type="SMART" id="SM00354">
    <property type="entry name" value="HTH_LACI"/>
    <property type="match status" value="1"/>
</dbReference>
<evidence type="ECO:0000256" key="1">
    <source>
        <dbReference type="ARBA" id="ARBA00022491"/>
    </source>
</evidence>
<gene>
    <name evidence="6" type="ORF">SAMN06265222_11048</name>
</gene>
<reference evidence="6 7" key="1">
    <citation type="submission" date="2017-05" db="EMBL/GenBank/DDBJ databases">
        <authorList>
            <person name="Varghese N."/>
            <person name="Submissions S."/>
        </authorList>
    </citation>
    <scope>NUCLEOTIDE SEQUENCE [LARGE SCALE GENOMIC DNA]</scope>
    <source>
        <strain evidence="6 7">DSM 25457</strain>
    </source>
</reference>
<comment type="caution">
    <text evidence="6">The sequence shown here is derived from an EMBL/GenBank/DDBJ whole genome shotgun (WGS) entry which is preliminary data.</text>
</comment>
<dbReference type="PANTHER" id="PTHR30146:SF148">
    <property type="entry name" value="HTH-TYPE TRANSCRIPTIONAL REPRESSOR PURR-RELATED"/>
    <property type="match status" value="1"/>
</dbReference>
<evidence type="ECO:0000256" key="4">
    <source>
        <dbReference type="ARBA" id="ARBA00023163"/>
    </source>
</evidence>
<dbReference type="SUPFAM" id="SSF47413">
    <property type="entry name" value="lambda repressor-like DNA-binding domains"/>
    <property type="match status" value="1"/>
</dbReference>
<dbReference type="PRINTS" id="PR00036">
    <property type="entry name" value="HTHLACI"/>
</dbReference>
<dbReference type="SUPFAM" id="SSF53822">
    <property type="entry name" value="Periplasmic binding protein-like I"/>
    <property type="match status" value="1"/>
</dbReference>
<evidence type="ECO:0000259" key="5">
    <source>
        <dbReference type="PROSITE" id="PS50932"/>
    </source>
</evidence>
<dbReference type="Gene3D" id="3.40.50.2300">
    <property type="match status" value="2"/>
</dbReference>
<dbReference type="Pfam" id="PF00356">
    <property type="entry name" value="LacI"/>
    <property type="match status" value="1"/>
</dbReference>
<dbReference type="InterPro" id="IPR028082">
    <property type="entry name" value="Peripla_BP_I"/>
</dbReference>
<sequence length="372" mass="40871">MRGYLRESFLQPVATEVLFAYIYLQPVSTVPRRVLFMKSTPTTISDIAERAKVSKSTVSRVLNDKSVVNKQTRRTVLEAMESLGYQANVFARGLASGRSMTVGVVTQKIGSPFFDMMMQGVIQGFSGTGYSPIFVDGQMEDVTEYKVIQTLLGRKVDGLLLLGGDLSHLDLNDLRNRIPTIVVGKEVPGWDDQCVYVDNVRGAYDATKHLIDFGHRDIAIIRGILHHQDAIRRFEGYSQALAEAGIELDPELVLEGNFTAQSGILAINSLLMRGKSFSAVFCANDMVAYGARLTLQRKGIRVPEDVSLVGFDDQAESAFVTPPLTTVRQPGAEMGAAAASALVSMMEGKPFELPVLRAELQRRESVSKIRMS</sequence>
<dbReference type="EMBL" id="FXUG01000010">
    <property type="protein sequence ID" value="SMP66834.1"/>
    <property type="molecule type" value="Genomic_DNA"/>
</dbReference>
<feature type="domain" description="HTH lacI-type" evidence="5">
    <location>
        <begin position="42"/>
        <end position="96"/>
    </location>
</feature>
<keyword evidence="7" id="KW-1185">Reference proteome</keyword>
<dbReference type="InterPro" id="IPR046335">
    <property type="entry name" value="LacI/GalR-like_sensor"/>
</dbReference>
<dbReference type="Proteomes" id="UP001158067">
    <property type="component" value="Unassembled WGS sequence"/>
</dbReference>
<keyword evidence="1" id="KW-0678">Repressor</keyword>
<proteinExistence type="predicted"/>
<evidence type="ECO:0000313" key="7">
    <source>
        <dbReference type="Proteomes" id="UP001158067"/>
    </source>
</evidence>
<name>A0ABY1QFX5_9BACT</name>
<organism evidence="6 7">
    <name type="scientific">Neorhodopirellula lusitana</name>
    <dbReference type="NCBI Taxonomy" id="445327"/>
    <lineage>
        <taxon>Bacteria</taxon>
        <taxon>Pseudomonadati</taxon>
        <taxon>Planctomycetota</taxon>
        <taxon>Planctomycetia</taxon>
        <taxon>Pirellulales</taxon>
        <taxon>Pirellulaceae</taxon>
        <taxon>Neorhodopirellula</taxon>
    </lineage>
</organism>
<dbReference type="Pfam" id="PF13377">
    <property type="entry name" value="Peripla_BP_3"/>
    <property type="match status" value="1"/>
</dbReference>
<keyword evidence="3" id="KW-0238">DNA-binding</keyword>
<dbReference type="PROSITE" id="PS50932">
    <property type="entry name" value="HTH_LACI_2"/>
    <property type="match status" value="1"/>
</dbReference>
<dbReference type="PANTHER" id="PTHR30146">
    <property type="entry name" value="LACI-RELATED TRANSCRIPTIONAL REPRESSOR"/>
    <property type="match status" value="1"/>
</dbReference>
<keyword evidence="4" id="KW-0804">Transcription</keyword>
<keyword evidence="2" id="KW-0805">Transcription regulation</keyword>